<evidence type="ECO:0000256" key="2">
    <source>
        <dbReference type="ARBA" id="ARBA00022692"/>
    </source>
</evidence>
<dbReference type="InterPro" id="IPR006153">
    <property type="entry name" value="Cation/H_exchanger_TM"/>
</dbReference>
<comment type="subcellular location">
    <subcellularLocation>
        <location evidence="1">Membrane</location>
        <topology evidence="1">Multi-pass membrane protein</topology>
    </subcellularLocation>
</comment>
<dbReference type="Gene3D" id="1.20.1530.20">
    <property type="match status" value="1"/>
</dbReference>
<feature type="transmembrane region" description="Helical" evidence="5">
    <location>
        <begin position="289"/>
        <end position="306"/>
    </location>
</feature>
<feature type="transmembrane region" description="Helical" evidence="5">
    <location>
        <begin position="265"/>
        <end position="283"/>
    </location>
</feature>
<gene>
    <name evidence="7" type="ORF">ACFFU4_05560</name>
</gene>
<feature type="transmembrane region" description="Helical" evidence="5">
    <location>
        <begin position="226"/>
        <end position="253"/>
    </location>
</feature>
<comment type="caution">
    <text evidence="7">The sequence shown here is derived from an EMBL/GenBank/DDBJ whole genome shotgun (WGS) entry which is preliminary data.</text>
</comment>
<dbReference type="PANTHER" id="PTHR43021">
    <property type="entry name" value="NA(+)/H(+) ANTIPORTER-RELATED"/>
    <property type="match status" value="1"/>
</dbReference>
<proteinExistence type="predicted"/>
<name>A0ABV5HZD9_9RHOB</name>
<dbReference type="Pfam" id="PF00999">
    <property type="entry name" value="Na_H_Exchanger"/>
    <property type="match status" value="1"/>
</dbReference>
<feature type="transmembrane region" description="Helical" evidence="5">
    <location>
        <begin position="89"/>
        <end position="111"/>
    </location>
</feature>
<feature type="transmembrane region" description="Helical" evidence="5">
    <location>
        <begin position="159"/>
        <end position="181"/>
    </location>
</feature>
<sequence length="388" mass="39303">MAFGPILIALGVLFLVGLAADAVGRRTRLPRVTLLLICGIAAGGAGLDLIPQDLKSLYDLLSVTALTMVAFVLGNTLTGETLHRHGRAILSISIVVVLATVALVAAGLWLLGVPAPVAIILGAIATATDPAATQDALRQSGARGAFPDLVRGIVAVDDAWGVLVFALAVAVAGGFAGGVALSHLGHALWEIAGALGLGLLVGVPAAHLTGRLAPGEPQLTEALGVVFLTAGLAQVAEVSFLLAGMAAGAVIANRAHHHERAFHEIAHIQWPFMILFFVLAGASLDTGRIAGFGMVGAAYVALRIAARMAGGWIGGTLAGTPATHRPWYGVALLPQAGVAVGMALIAAREFPDQADLILGLTVATTVIFEAIGPLATLVAARRAGNDDG</sequence>
<evidence type="ECO:0000313" key="8">
    <source>
        <dbReference type="Proteomes" id="UP001589670"/>
    </source>
</evidence>
<protein>
    <submittedName>
        <fullName evidence="7">Cation:proton antiporter</fullName>
    </submittedName>
</protein>
<feature type="transmembrane region" description="Helical" evidence="5">
    <location>
        <begin position="188"/>
        <end position="206"/>
    </location>
</feature>
<evidence type="ECO:0000256" key="1">
    <source>
        <dbReference type="ARBA" id="ARBA00004141"/>
    </source>
</evidence>
<dbReference type="PANTHER" id="PTHR43021:SF2">
    <property type="entry name" value="CATION_H+ EXCHANGER DOMAIN-CONTAINING PROTEIN"/>
    <property type="match status" value="1"/>
</dbReference>
<evidence type="ECO:0000313" key="7">
    <source>
        <dbReference type="EMBL" id="MFB9149216.1"/>
    </source>
</evidence>
<evidence type="ECO:0000259" key="6">
    <source>
        <dbReference type="Pfam" id="PF00999"/>
    </source>
</evidence>
<feature type="transmembrane region" description="Helical" evidence="5">
    <location>
        <begin position="56"/>
        <end position="77"/>
    </location>
</feature>
<keyword evidence="8" id="KW-1185">Reference proteome</keyword>
<feature type="transmembrane region" description="Helical" evidence="5">
    <location>
        <begin position="357"/>
        <end position="380"/>
    </location>
</feature>
<feature type="transmembrane region" description="Helical" evidence="5">
    <location>
        <begin position="327"/>
        <end position="345"/>
    </location>
</feature>
<organism evidence="7 8">
    <name type="scientific">Roseovarius ramblicola</name>
    <dbReference type="NCBI Taxonomy" id="2022336"/>
    <lineage>
        <taxon>Bacteria</taxon>
        <taxon>Pseudomonadati</taxon>
        <taxon>Pseudomonadota</taxon>
        <taxon>Alphaproteobacteria</taxon>
        <taxon>Rhodobacterales</taxon>
        <taxon>Roseobacteraceae</taxon>
        <taxon>Roseovarius</taxon>
    </lineage>
</organism>
<evidence type="ECO:0000256" key="5">
    <source>
        <dbReference type="SAM" id="Phobius"/>
    </source>
</evidence>
<evidence type="ECO:0000256" key="4">
    <source>
        <dbReference type="ARBA" id="ARBA00023136"/>
    </source>
</evidence>
<accession>A0ABV5HZD9</accession>
<keyword evidence="2 5" id="KW-0812">Transmembrane</keyword>
<feature type="transmembrane region" description="Helical" evidence="5">
    <location>
        <begin position="32"/>
        <end position="50"/>
    </location>
</feature>
<dbReference type="EMBL" id="JBHMEC010000009">
    <property type="protein sequence ID" value="MFB9149216.1"/>
    <property type="molecule type" value="Genomic_DNA"/>
</dbReference>
<dbReference type="Proteomes" id="UP001589670">
    <property type="component" value="Unassembled WGS sequence"/>
</dbReference>
<reference evidence="7 8" key="1">
    <citation type="submission" date="2024-09" db="EMBL/GenBank/DDBJ databases">
        <authorList>
            <person name="Sun Q."/>
            <person name="Mori K."/>
        </authorList>
    </citation>
    <scope>NUCLEOTIDE SEQUENCE [LARGE SCALE GENOMIC DNA]</scope>
    <source>
        <strain evidence="7 8">CECT 9424</strain>
    </source>
</reference>
<keyword evidence="4 5" id="KW-0472">Membrane</keyword>
<dbReference type="InterPro" id="IPR038770">
    <property type="entry name" value="Na+/solute_symporter_sf"/>
</dbReference>
<evidence type="ECO:0000256" key="3">
    <source>
        <dbReference type="ARBA" id="ARBA00022989"/>
    </source>
</evidence>
<feature type="domain" description="Cation/H+ exchanger transmembrane" evidence="6">
    <location>
        <begin position="13"/>
        <end position="367"/>
    </location>
</feature>
<feature type="transmembrane region" description="Helical" evidence="5">
    <location>
        <begin position="6"/>
        <end position="23"/>
    </location>
</feature>
<keyword evidence="3 5" id="KW-1133">Transmembrane helix</keyword>
<dbReference type="RefSeq" id="WP_377067903.1">
    <property type="nucleotide sequence ID" value="NZ_JBHMEC010000009.1"/>
</dbReference>